<dbReference type="InterPro" id="IPR022646">
    <property type="entry name" value="SecD/SecF_CS"/>
</dbReference>
<comment type="subunit">
    <text evidence="9">Forms a complex with SecF. Part of the essential Sec protein translocation apparatus which comprises SecA, SecYEG and auxiliary proteins SecDF. Other proteins may also be involved.</text>
</comment>
<evidence type="ECO:0000256" key="8">
    <source>
        <dbReference type="ARBA" id="ARBA00023136"/>
    </source>
</evidence>
<dbReference type="InterPro" id="IPR022813">
    <property type="entry name" value="SecD/SecF_arch_bac"/>
</dbReference>
<dbReference type="Pfam" id="PF21760">
    <property type="entry name" value="SecD_1st"/>
    <property type="match status" value="1"/>
</dbReference>
<reference evidence="15" key="1">
    <citation type="submission" date="2016-11" db="EMBL/GenBank/DDBJ databases">
        <authorList>
            <person name="Varghese N."/>
            <person name="Submissions S."/>
        </authorList>
    </citation>
    <scope>NUCLEOTIDE SEQUENCE [LARGE SCALE GENOMIC DNA]</scope>
    <source>
        <strain evidence="15">DSM 17963</strain>
    </source>
</reference>
<evidence type="ECO:0000256" key="7">
    <source>
        <dbReference type="ARBA" id="ARBA00023010"/>
    </source>
</evidence>
<dbReference type="OrthoDB" id="9805019at2"/>
<keyword evidence="8 9" id="KW-0472">Membrane</keyword>
<gene>
    <name evidence="10" type="primary">secF</name>
    <name evidence="9" type="synonym">secD</name>
    <name evidence="14" type="ORF">SAMN05443663_10695</name>
</gene>
<dbReference type="InterPro" id="IPR048631">
    <property type="entry name" value="SecD_1st"/>
</dbReference>
<dbReference type="PANTHER" id="PTHR30081:SF1">
    <property type="entry name" value="PROTEIN TRANSLOCASE SUBUNIT SECD"/>
    <property type="match status" value="1"/>
</dbReference>
<dbReference type="InterPro" id="IPR005791">
    <property type="entry name" value="SecD"/>
</dbReference>
<dbReference type="InterPro" id="IPR022645">
    <property type="entry name" value="SecD/SecF_bac"/>
</dbReference>
<feature type="transmembrane region" description="Helical" evidence="9">
    <location>
        <begin position="683"/>
        <end position="702"/>
    </location>
</feature>
<comment type="caution">
    <text evidence="9">Lacks conserved residue(s) required for the propagation of feature annotation.</text>
</comment>
<feature type="domain" description="SecDF P1 head subdomain" evidence="13">
    <location>
        <begin position="381"/>
        <end position="478"/>
    </location>
</feature>
<dbReference type="GO" id="GO:0005886">
    <property type="term" value="C:plasma membrane"/>
    <property type="evidence" value="ECO:0007669"/>
    <property type="project" value="UniProtKB-SubCell"/>
</dbReference>
<dbReference type="NCBIfam" id="TIGR01129">
    <property type="entry name" value="secD"/>
    <property type="match status" value="1"/>
</dbReference>
<dbReference type="Gene3D" id="1.20.1640.10">
    <property type="entry name" value="Multidrug efflux transporter AcrB transmembrane domain"/>
    <property type="match status" value="2"/>
</dbReference>
<feature type="transmembrane region" description="Helical" evidence="9">
    <location>
        <begin position="821"/>
        <end position="838"/>
    </location>
</feature>
<dbReference type="NCBIfam" id="TIGR00916">
    <property type="entry name" value="2A0604s01"/>
    <property type="match status" value="1"/>
</dbReference>
<dbReference type="InterPro" id="IPR055344">
    <property type="entry name" value="SecD_SecF_C_bact"/>
</dbReference>
<evidence type="ECO:0000259" key="11">
    <source>
        <dbReference type="Pfam" id="PF02355"/>
    </source>
</evidence>
<evidence type="ECO:0000256" key="1">
    <source>
        <dbReference type="ARBA" id="ARBA00004651"/>
    </source>
</evidence>
<comment type="similarity">
    <text evidence="10">Belongs to the SecD/SecF family. SecF subfamily.</text>
</comment>
<dbReference type="Proteomes" id="UP000184071">
    <property type="component" value="Unassembled WGS sequence"/>
</dbReference>
<comment type="similarity">
    <text evidence="9">Belongs to the SecD/SecF family. SecD subfamily.</text>
</comment>
<evidence type="ECO:0000313" key="14">
    <source>
        <dbReference type="EMBL" id="SHH20714.1"/>
    </source>
</evidence>
<dbReference type="FunFam" id="1.20.1640.10:FF:000004">
    <property type="entry name" value="Protein translocase subunit SecD"/>
    <property type="match status" value="1"/>
</dbReference>
<dbReference type="NCBIfam" id="TIGR00966">
    <property type="entry name" value="transloc_SecF"/>
    <property type="match status" value="1"/>
</dbReference>
<dbReference type="Pfam" id="PF22599">
    <property type="entry name" value="SecDF_P1_head"/>
    <property type="match status" value="1"/>
</dbReference>
<feature type="domain" description="Protein export membrane protein SecD/SecF C-terminal" evidence="11">
    <location>
        <begin position="800"/>
        <end position="980"/>
    </location>
</feature>
<dbReference type="EMBL" id="FQWC01000006">
    <property type="protein sequence ID" value="SHH20714.1"/>
    <property type="molecule type" value="Genomic_DNA"/>
</dbReference>
<dbReference type="Gene3D" id="3.30.1360.200">
    <property type="match status" value="1"/>
</dbReference>
<dbReference type="Gene3D" id="3.30.70.3220">
    <property type="match status" value="1"/>
</dbReference>
<dbReference type="HAMAP" id="MF_01463_B">
    <property type="entry name" value="SecD_B"/>
    <property type="match status" value="1"/>
</dbReference>
<keyword evidence="6 9" id="KW-1133">Transmembrane helix</keyword>
<protein>
    <recommendedName>
        <fullName evidence="9 10">Multifunctional fusion protein</fullName>
    </recommendedName>
    <domain>
        <recommendedName>
            <fullName evidence="9">Protein translocase subunit SecD</fullName>
        </recommendedName>
    </domain>
    <domain>
        <recommendedName>
            <fullName evidence="10">Protein-export membrane protein SecF</fullName>
        </recommendedName>
    </domain>
</protein>
<dbReference type="Pfam" id="PF07549">
    <property type="entry name" value="Sec_GG"/>
    <property type="match status" value="1"/>
</dbReference>
<evidence type="ECO:0000259" key="12">
    <source>
        <dbReference type="Pfam" id="PF21760"/>
    </source>
</evidence>
<feature type="transmembrane region" description="Helical" evidence="9">
    <location>
        <begin position="601"/>
        <end position="620"/>
    </location>
</feature>
<feature type="transmembrane region" description="Helical" evidence="9">
    <location>
        <begin position="845"/>
        <end position="866"/>
    </location>
</feature>
<evidence type="ECO:0000256" key="5">
    <source>
        <dbReference type="ARBA" id="ARBA00022927"/>
    </source>
</evidence>
<accession>A0A1M5R2W9</accession>
<dbReference type="PRINTS" id="PR01755">
    <property type="entry name" value="SECFTRNLCASE"/>
</dbReference>
<dbReference type="GO" id="GO:0015450">
    <property type="term" value="F:protein-transporting ATPase activity"/>
    <property type="evidence" value="ECO:0007669"/>
    <property type="project" value="InterPro"/>
</dbReference>
<keyword evidence="3 9" id="KW-1003">Cell membrane</keyword>
<keyword evidence="5 9" id="KW-0653">Protein transport</keyword>
<dbReference type="PANTHER" id="PTHR30081">
    <property type="entry name" value="PROTEIN-EXPORT MEMBRANE PROTEIN SEC"/>
    <property type="match status" value="1"/>
</dbReference>
<proteinExistence type="inferred from homology"/>
<feature type="transmembrane region" description="Helical" evidence="9">
    <location>
        <begin position="495"/>
        <end position="517"/>
    </location>
</feature>
<dbReference type="GO" id="GO:0006605">
    <property type="term" value="P:protein targeting"/>
    <property type="evidence" value="ECO:0007669"/>
    <property type="project" value="UniProtKB-UniRule"/>
</dbReference>
<dbReference type="HAMAP" id="MF_01464_B">
    <property type="entry name" value="SecF_B"/>
    <property type="match status" value="1"/>
</dbReference>
<dbReference type="InterPro" id="IPR048634">
    <property type="entry name" value="SecD_SecF_C"/>
</dbReference>
<dbReference type="NCBIfam" id="NF009585">
    <property type="entry name" value="PRK13024.1-5"/>
    <property type="match status" value="1"/>
</dbReference>
<keyword evidence="2 9" id="KW-0813">Transport</keyword>
<dbReference type="GO" id="GO:0043952">
    <property type="term" value="P:protein transport by the Sec complex"/>
    <property type="evidence" value="ECO:0007669"/>
    <property type="project" value="UniProtKB-UniRule"/>
</dbReference>
<dbReference type="Pfam" id="PF02355">
    <property type="entry name" value="SecD_SecF_C"/>
    <property type="match status" value="2"/>
</dbReference>
<name>A0A1M5R2W9_9FLAO</name>
<dbReference type="STRING" id="370979.SAMN05443663_10695"/>
<evidence type="ECO:0000256" key="10">
    <source>
        <dbReference type="HAMAP-Rule" id="MF_01464"/>
    </source>
</evidence>
<feature type="transmembrane region" description="Helical" evidence="9">
    <location>
        <begin position="553"/>
        <end position="571"/>
    </location>
</feature>
<dbReference type="RefSeq" id="WP_073416816.1">
    <property type="nucleotide sequence ID" value="NZ_FQWC01000006.1"/>
</dbReference>
<sequence length="997" mass="109184">MQNKGLIKFFAILFALVSIYQLSFTFVANNVKSEAKAFAGDNPDKELKYLDSIGKEKVFNLGFTDFTYNEVKNKQLNKGLDLEGGINVILQISVKDVLKGLANNSKNPVFNKSLADATANLEGNKTYLNKFFEAFEANSNGTTKLASPDIFANRSLQGEGGIDFQMTDAQAQKVIKRKVDESIESAYKVLRERIDKFGVTQPNIQKLGETGRILVELPGAKDVDRIKKLLGGKAQLEFWETYKMEEIGNFLVSANEALKKTEVKKTETKTVAKDSLNALLTDNSKDSLDAKKGNNPLFDKIIGNGGGPVLGYFAVKDTAVINDYFKRPEIRVLLAADQHYAKFVWSKPTTIKDPKAKDPKNAADIEAVELYALKGNRDNIPAMSGGVVTDAKDTFDQMGKPAVSMQMNSQGAKVWEELTGRAFSQKGYIAIVLDNIVYSAPGVTSGPIAGGRSEITGSFDVAETKDLANVLNAGKLPASADIIQSTVVGPSLGQAAIDAGTISSVLGFLLVCVWMVFYYGKAGWYANLALLLNLLFLFGIMASFGFVLTLPGIAGIVLTLGTAVDANIIIYERAKEELREGKSLSEAVTASYGWHGAMRSIIDANVTHVLTGAILFIFGTGPIKGFALTLLIGIVTSLFTSIFIARIFIDRNIAGKGDLTFSTNITKNWFTNFHFDFIKIKKFTYIFSSIVVVVSLISIFFVNGLDEGVDFVGGRTFQVKFEKPVDATVVSDELSAAFGTPVEAKILGDDDQLKITTKYKIKEDGVAVDEEVNQILYKGLAKYFPNTSYDKFTNSFDGKRVGVLQASKVGASISEDIKTNSYWAVLGAMAVIFLYLMISFRKWQYSLGAIAAVAHDVIFVLGIYSLCYKFMPFHMEMDQHFIAAILTVIGYSMNDTVIVFDRIREFIIGNRKGTFEDIVNASINTTLSRTLNTSLMMIIVLLTMFIFGGESIRGFIFAMLIGIIVGTYSSLFIATPVLVDSISADDKHTIEDKHNKA</sequence>
<keyword evidence="4 9" id="KW-0812">Transmembrane</keyword>
<feature type="transmembrane region" description="Helical" evidence="9">
    <location>
        <begin position="626"/>
        <end position="649"/>
    </location>
</feature>
<evidence type="ECO:0000256" key="2">
    <source>
        <dbReference type="ARBA" id="ARBA00022448"/>
    </source>
</evidence>
<feature type="domain" description="Protein translocase subunit SecDF P1" evidence="12">
    <location>
        <begin position="184"/>
        <end position="240"/>
    </location>
</feature>
<feature type="transmembrane region" description="Helical" evidence="9">
    <location>
        <begin position="881"/>
        <end position="900"/>
    </location>
</feature>
<organism evidence="14 15">
    <name type="scientific">Flavobacterium defluvii</name>
    <dbReference type="NCBI Taxonomy" id="370979"/>
    <lineage>
        <taxon>Bacteria</taxon>
        <taxon>Pseudomonadati</taxon>
        <taxon>Bacteroidota</taxon>
        <taxon>Flavobacteriia</taxon>
        <taxon>Flavobacteriales</taxon>
        <taxon>Flavobacteriaceae</taxon>
        <taxon>Flavobacterium</taxon>
    </lineage>
</organism>
<evidence type="ECO:0000259" key="13">
    <source>
        <dbReference type="Pfam" id="PF22599"/>
    </source>
</evidence>
<comment type="subunit">
    <text evidence="10">Forms a complex with SecD. Part of the essential Sec protein translocation apparatus which comprises SecA, SecYEG and auxiliary proteins SecDF. Other proteins may also be involved.</text>
</comment>
<comment type="subcellular location">
    <subcellularLocation>
        <location evidence="1 9">Cell membrane</location>
        <topology evidence="1 9">Multi-pass membrane protein</topology>
    </subcellularLocation>
</comment>
<dbReference type="AlphaFoldDB" id="A0A1M5R2W9"/>
<feature type="transmembrane region" description="Helical" evidence="9">
    <location>
        <begin position="524"/>
        <end position="547"/>
    </location>
</feature>
<dbReference type="SUPFAM" id="SSF82866">
    <property type="entry name" value="Multidrug efflux transporter AcrB transmembrane domain"/>
    <property type="match status" value="2"/>
</dbReference>
<evidence type="ECO:0000256" key="9">
    <source>
        <dbReference type="HAMAP-Rule" id="MF_01463"/>
    </source>
</evidence>
<comment type="function">
    <text evidence="9">Part of the Sec protein translocase complex. Interacts with the SecYEG preprotein conducting channel. SecDF uses the proton motive force (PMF) to complete protein translocation after the ATP-dependent function of SecA.</text>
</comment>
<keyword evidence="7 9" id="KW-0811">Translocation</keyword>
<feature type="domain" description="Protein export membrane protein SecD/SecF C-terminal" evidence="11">
    <location>
        <begin position="479"/>
        <end position="646"/>
    </location>
</feature>
<keyword evidence="15" id="KW-1185">Reference proteome</keyword>
<evidence type="ECO:0000256" key="4">
    <source>
        <dbReference type="ARBA" id="ARBA00022692"/>
    </source>
</evidence>
<evidence type="ECO:0000256" key="6">
    <source>
        <dbReference type="ARBA" id="ARBA00022989"/>
    </source>
</evidence>
<dbReference type="InterPro" id="IPR005665">
    <property type="entry name" value="SecF_bac"/>
</dbReference>
<feature type="transmembrane region" description="Helical" evidence="9">
    <location>
        <begin position="955"/>
        <end position="979"/>
    </location>
</feature>
<dbReference type="GO" id="GO:0065002">
    <property type="term" value="P:intracellular protein transmembrane transport"/>
    <property type="evidence" value="ECO:0007669"/>
    <property type="project" value="UniProtKB-UniRule"/>
</dbReference>
<feature type="transmembrane region" description="Helical" evidence="9">
    <location>
        <begin position="931"/>
        <end position="949"/>
    </location>
</feature>
<evidence type="ECO:0000256" key="3">
    <source>
        <dbReference type="ARBA" id="ARBA00022475"/>
    </source>
</evidence>
<dbReference type="InterPro" id="IPR054384">
    <property type="entry name" value="SecDF_P1_head"/>
</dbReference>
<evidence type="ECO:0000313" key="15">
    <source>
        <dbReference type="Proteomes" id="UP000184071"/>
    </source>
</evidence>